<comment type="caution">
    <text evidence="2">The sequence shown here is derived from an EMBL/GenBank/DDBJ whole genome shotgun (WGS) entry which is preliminary data.</text>
</comment>
<dbReference type="Pfam" id="PF13088">
    <property type="entry name" value="BNR_2"/>
    <property type="match status" value="1"/>
</dbReference>
<feature type="domain" description="Sialidase" evidence="1">
    <location>
        <begin position="165"/>
        <end position="417"/>
    </location>
</feature>
<dbReference type="InterPro" id="IPR026856">
    <property type="entry name" value="Sialidase_fam"/>
</dbReference>
<name>A0A0F9T0A3_9ZZZZ</name>
<evidence type="ECO:0000313" key="2">
    <source>
        <dbReference type="EMBL" id="KKN42491.1"/>
    </source>
</evidence>
<dbReference type="InterPro" id="IPR013320">
    <property type="entry name" value="ConA-like_dom_sf"/>
</dbReference>
<dbReference type="GO" id="GO:0006689">
    <property type="term" value="P:ganglioside catabolic process"/>
    <property type="evidence" value="ECO:0007669"/>
    <property type="project" value="TreeGrafter"/>
</dbReference>
<dbReference type="CDD" id="cd15482">
    <property type="entry name" value="Sialidase_non-viral"/>
    <property type="match status" value="1"/>
</dbReference>
<evidence type="ECO:0000259" key="1">
    <source>
        <dbReference type="Pfam" id="PF13088"/>
    </source>
</evidence>
<dbReference type="PANTHER" id="PTHR10628">
    <property type="entry name" value="SIALIDASE"/>
    <property type="match status" value="1"/>
</dbReference>
<dbReference type="GO" id="GO:0016020">
    <property type="term" value="C:membrane"/>
    <property type="evidence" value="ECO:0007669"/>
    <property type="project" value="TreeGrafter"/>
</dbReference>
<dbReference type="Pfam" id="PF13385">
    <property type="entry name" value="Laminin_G_3"/>
    <property type="match status" value="1"/>
</dbReference>
<reference evidence="2" key="1">
    <citation type="journal article" date="2015" name="Nature">
        <title>Complex archaea that bridge the gap between prokaryotes and eukaryotes.</title>
        <authorList>
            <person name="Spang A."/>
            <person name="Saw J.H."/>
            <person name="Jorgensen S.L."/>
            <person name="Zaremba-Niedzwiedzka K."/>
            <person name="Martijn J."/>
            <person name="Lind A.E."/>
            <person name="van Eijk R."/>
            <person name="Schleper C."/>
            <person name="Guy L."/>
            <person name="Ettema T.J."/>
        </authorList>
    </citation>
    <scope>NUCLEOTIDE SEQUENCE</scope>
</reference>
<dbReference type="PANTHER" id="PTHR10628:SF30">
    <property type="entry name" value="EXO-ALPHA-SIALIDASE"/>
    <property type="match status" value="1"/>
</dbReference>
<accession>A0A0F9T0A3</accession>
<organism evidence="2">
    <name type="scientific">marine sediment metagenome</name>
    <dbReference type="NCBI Taxonomy" id="412755"/>
    <lineage>
        <taxon>unclassified sequences</taxon>
        <taxon>metagenomes</taxon>
        <taxon>ecological metagenomes</taxon>
    </lineage>
</organism>
<proteinExistence type="predicted"/>
<dbReference type="GO" id="GO:0005737">
    <property type="term" value="C:cytoplasm"/>
    <property type="evidence" value="ECO:0007669"/>
    <property type="project" value="TreeGrafter"/>
</dbReference>
<dbReference type="InterPro" id="IPR036278">
    <property type="entry name" value="Sialidase_sf"/>
</dbReference>
<dbReference type="AlphaFoldDB" id="A0A0F9T0A3"/>
<sequence length="745" mass="79477">MGKLYKSIAVALSLLLIGAPVLGAATKAKRVRIVDAGSYYTGTEVETALQEVGESSPVVGTRAYYKFNGNVLDAASGGSDGTVVAEASTTNHVLSLDSVDDAVSVAETTSIDISSESLRNMFPTSISRDDYEAWPGIDIDSSGNLYTVYRTAAGSTHAFDADGLVAIRRSTDNGETWSAATTVADNASLDDRNANILIFDASGTETILVVYNTWDNTDARAKCKKSTVADWTNFGSEISLKSGANQRGCRGRPILISGGSSDGDIIVPLYDAWTNDNTYVVSSSDDGDTWSDLATVTTADGEEMSIIQLKSGGSFTDNLLAIMRDNAGKFWKVTSADAGATWAARSEETQLPVGTGTPCDLVRLSDDTLLANYAHNDTTGYETHIYSSTDEGTTWTKDIEVLHGFSNSSYPQIVEIDSTNLIMVGCTNGQSTASSDVYVKQIAYPLVELAETDVMSVFAWVKRDVITNFDAIVTKDEVVNCQAFMMRVKSDGNLMVATGGDVHTTETATSVNDTKWHHVGFTKTTRTTALYVDGVSVKSHNAGIILDNALDVQIGRRYNNADTPTYTDYYDGLIDEVKIYNRALSAAEVRALFESEDRVILHADTAFLSDLQVEIPLSTAANSVGIKLSNPDNAGFIGMSNNTSGASFQPFFSSRGTADVGLTIQGEPFTDTKARAAVVIRGKDAGSNGALESSDILRIRNWTTELVVVDKDGNMGIGTVSPQELLHVGAGTDASDITATDLLVT</sequence>
<dbReference type="SUPFAM" id="SSF50939">
    <property type="entry name" value="Sialidases"/>
    <property type="match status" value="1"/>
</dbReference>
<dbReference type="InterPro" id="IPR011040">
    <property type="entry name" value="Sialidase"/>
</dbReference>
<dbReference type="GO" id="GO:0009313">
    <property type="term" value="P:oligosaccharide catabolic process"/>
    <property type="evidence" value="ECO:0007669"/>
    <property type="project" value="TreeGrafter"/>
</dbReference>
<dbReference type="GO" id="GO:0004308">
    <property type="term" value="F:exo-alpha-sialidase activity"/>
    <property type="evidence" value="ECO:0007669"/>
    <property type="project" value="InterPro"/>
</dbReference>
<dbReference type="Gene3D" id="2.120.10.10">
    <property type="match status" value="2"/>
</dbReference>
<dbReference type="EMBL" id="LAZR01001576">
    <property type="protein sequence ID" value="KKN42491.1"/>
    <property type="molecule type" value="Genomic_DNA"/>
</dbReference>
<dbReference type="Gene3D" id="2.60.120.200">
    <property type="match status" value="1"/>
</dbReference>
<protein>
    <recommendedName>
        <fullName evidence="1">Sialidase domain-containing protein</fullName>
    </recommendedName>
</protein>
<feature type="non-terminal residue" evidence="2">
    <location>
        <position position="745"/>
    </location>
</feature>
<dbReference type="SUPFAM" id="SSF49899">
    <property type="entry name" value="Concanavalin A-like lectins/glucanases"/>
    <property type="match status" value="1"/>
</dbReference>
<gene>
    <name evidence="2" type="ORF">LCGC14_0712520</name>
</gene>